<dbReference type="GO" id="GO:0030286">
    <property type="term" value="C:dynein complex"/>
    <property type="evidence" value="ECO:0007669"/>
    <property type="project" value="InterPro"/>
</dbReference>
<dbReference type="GO" id="GO:0045505">
    <property type="term" value="F:dynein intermediate chain binding"/>
    <property type="evidence" value="ECO:0007669"/>
    <property type="project" value="InterPro"/>
</dbReference>
<dbReference type="InterPro" id="IPR004273">
    <property type="entry name" value="Dynein_heavy_D6_P-loop"/>
</dbReference>
<accession>A0A397V220</accession>
<dbReference type="EMBL" id="QKWP01000743">
    <property type="protein sequence ID" value="RIB15447.1"/>
    <property type="molecule type" value="Genomic_DNA"/>
</dbReference>
<dbReference type="InterPro" id="IPR026983">
    <property type="entry name" value="DHC"/>
</dbReference>
<dbReference type="Proteomes" id="UP000266673">
    <property type="component" value="Unassembled WGS sequence"/>
</dbReference>
<name>A0A397V220_9GLOM</name>
<keyword evidence="7" id="KW-1185">Reference proteome</keyword>
<feature type="domain" description="AAA+ ATPase" evidence="5">
    <location>
        <begin position="783"/>
        <end position="940"/>
    </location>
</feature>
<dbReference type="FunFam" id="3.40.50.300:FF:000373">
    <property type="entry name" value="Cytoplasmic dynein heavy chain 2"/>
    <property type="match status" value="1"/>
</dbReference>
<protein>
    <recommendedName>
        <fullName evidence="2">Dynein heavy chain, cytoplasmic</fullName>
    </recommendedName>
    <alternativeName>
        <fullName evidence="3">Dynein heavy chain, cytosolic</fullName>
    </alternativeName>
</protein>
<dbReference type="InterPro" id="IPR041466">
    <property type="entry name" value="Dynein_AAA5_ext"/>
</dbReference>
<dbReference type="OrthoDB" id="2401041at2759"/>
<dbReference type="Pfam" id="PF12780">
    <property type="entry name" value="AAA_8"/>
    <property type="match status" value="1"/>
</dbReference>
<dbReference type="STRING" id="44941.A0A397V220"/>
<organism evidence="6 7">
    <name type="scientific">Gigaspora rosea</name>
    <dbReference type="NCBI Taxonomy" id="44941"/>
    <lineage>
        <taxon>Eukaryota</taxon>
        <taxon>Fungi</taxon>
        <taxon>Fungi incertae sedis</taxon>
        <taxon>Mucoromycota</taxon>
        <taxon>Glomeromycotina</taxon>
        <taxon>Glomeromycetes</taxon>
        <taxon>Diversisporales</taxon>
        <taxon>Gigasporaceae</taxon>
        <taxon>Gigaspora</taxon>
    </lineage>
</organism>
<dbReference type="PANTHER" id="PTHR45703:SF36">
    <property type="entry name" value="DYNEIN HEAVY CHAIN, CYTOPLASMIC"/>
    <property type="match status" value="1"/>
</dbReference>
<evidence type="ECO:0000313" key="6">
    <source>
        <dbReference type="EMBL" id="RIB15447.1"/>
    </source>
</evidence>
<dbReference type="GO" id="GO:0008569">
    <property type="term" value="F:minus-end-directed microtubule motor activity"/>
    <property type="evidence" value="ECO:0007669"/>
    <property type="project" value="InterPro"/>
</dbReference>
<comment type="subunit">
    <text evidence="1">Consists of at least two heavy chains and a number of intermediate and light chains.</text>
</comment>
<sequence length="1925" mass="224343">MQIDIDKLKAEIKNVCKEEHLLDSEVWLEKVLQLYQVQVIHHSLMMIGPSGSGKSMAWKVLLQALERVEGCKGVSYIIDPKVVSKDALYGNFDQKTNEWKDGLFTHILRNIIENDHDKNLKRYWIIFDGDIDPEWVENLNSILSDKRLLTLPNGEHLSLPTNARIIFEVENTKCTSLVTVTYGTEIITLEMIYYNYLEKLKYIPLDDDETVSPYFSIQYTISNILSKHMNKDGLVTRTLIQAETLDHIMNFTHMRVLNTLFSLQNKSIRNVIEYHFQHPDFPMTAEAIERYVTKRLILSVIWSFSGDAKVDHRTKLCDFVSGITTVDLPYVPTGSTLIDYDVLINNGEWRLYTDKAPAIKIESFNLSDIGVIVPTVDIIRYKEILYTWLTEHKPLLLCGPPGSGKKMMLFNILKQLPDMKAISLNFSRITTPESILKIFDQYCECRKTPSGIVLSPIDIGCLIVIICDGINIPITDHYGTQRVISFLRQLIECGGYWRISDKAWIKLERIQFVGICSPPTDLCSVPLSHRFLRHTSLVTVDYPDEISLKQIYGTFARSMIKLRWLNFMFKKRFTPDIQAHYIYSPRELTRWMRGIFKAIKPIKFLNLEGLIRIWAYEALRLFQDRLVTEEERKWVDEKIDYIAIKHFSNFNKSEALVRPILFSNWLSKQYISVEYKESHSYVKARLKIFNKNFDTSLVLFDDFFDHVLRIDHVFNFNKSEAFVRPILFSSWLSKQYISVEYKELHSYVKARLKIFNKNFDTSLVLFDDFFDHVLRIDHVFKQTQGHLLLIGVSGSGKATLSRFVAWMNGLSVFQINAHNKYTSYDFDDDLRTVLRRAGCKGEKICFIMNESNMLGSNFIERMNMLLVNAEVLGLFKGDKYNDIIMCCKNGAQKDGLMLDFPEEIYKWFTQQVMKNLHIIFIMSPSEGGLVSRVAAFPTLFNRCALDWFGDWSDQAFFQVGMEFTQNLGLDLQTYSAPINFPIVYRLLPLPPSYRSAIVNAFIFVHRSLYEINAKLNKRQGHYNYVTPCHYLDFIKHYVRLFNEKYEDLDEQRRLLNFGLEKLKEIVSTDAVDKLRSDLVTKNKELQKKDREANEKFKKLLEIQCEIEKHQQAAEVLSKVIVVRTKGIEERREVVKVVIANAESAVEDAKKEISGINKLHLNEIYIMNNPPGAVKMAIASVLMVLERAAYTWPEMRYFVQSDDFINKIVQYDTKKLTRTVREASKACGPLVNWVIAQVSYSDILDKVSLMHKEMEDLETQQMQTQQQAESIQQMIKELMAKIEKFKEEYEVLICDKEAIKDVMNSIKNKVDRGMTLLTGLSPVKEKWVVGSQEFETQMGTIVGDVLLSAAFLAYGGYFDQQYREILIQKWTNHLVEANIQFKLELSLTDYLSSVDDRFSWQANSLPDDDLCTENAIMLKRFNRYPLIIDSFDQASSFLMNEFNKDKNFIITSFLDDSFVKLLEDALALVTRQDIDFSPSFKLFLLTRNPSVNFSPNICSRVTFVNFTVSHSNLQSQCLNELLKIEQPDWNQIRINMVKAKCELKLRQVYLEKSLLQILNEFEGNNLYDFKIFNSLEELNQEANTIILKVESIDNSMKEITTQYIPLALACSSVFFVMAQMNLLHYFYQFSFEYFYDIFQYVLDKNQNLQNITDVNEKFRIIIHDLFKVTFKRVSRTLLRNDYITFAILLSQIKLQFDGAELESTFDLERFNKIKEIMKFPCFLRLNQHFNENVDEWEQFLKFYAPEKQMPECWVATLPQTLIIKYFHPDRVIPAITEIISTTFEPGFSTKTKMDFRSLVLDEVQPTVPIFLWFVPGNDASYFVVHLAHELNIKCLSIVMDSCESFFLADQAIAGSIMNECWVLLKNVNLVASWLEQLEEKLHNMKANRNFRLFLTMEANTKVPVNLLRLSRVFMFEPLMDVQDFRG</sequence>
<evidence type="ECO:0000259" key="5">
    <source>
        <dbReference type="SMART" id="SM00382"/>
    </source>
</evidence>
<dbReference type="Pfam" id="PF17852">
    <property type="entry name" value="Dynein_AAA_lid"/>
    <property type="match status" value="1"/>
</dbReference>
<proteinExistence type="predicted"/>
<evidence type="ECO:0000256" key="4">
    <source>
        <dbReference type="SAM" id="Coils"/>
    </source>
</evidence>
<keyword evidence="4" id="KW-0175">Coiled coil</keyword>
<dbReference type="Pfam" id="PF03028">
    <property type="entry name" value="Dynein_heavy"/>
    <property type="match status" value="1"/>
</dbReference>
<dbReference type="InterPro" id="IPR011704">
    <property type="entry name" value="ATPase_dyneun-rel_AAA"/>
</dbReference>
<dbReference type="Gene3D" id="3.40.50.300">
    <property type="entry name" value="P-loop containing nucleotide triphosphate hydrolases"/>
    <property type="match status" value="5"/>
</dbReference>
<evidence type="ECO:0000313" key="7">
    <source>
        <dbReference type="Proteomes" id="UP000266673"/>
    </source>
</evidence>
<dbReference type="InterPro" id="IPR024743">
    <property type="entry name" value="Dynein_HC_stalk"/>
</dbReference>
<dbReference type="SUPFAM" id="SSF52540">
    <property type="entry name" value="P-loop containing nucleoside triphosphate hydrolases"/>
    <property type="match status" value="3"/>
</dbReference>
<feature type="coiled-coil region" evidence="4">
    <location>
        <begin position="1071"/>
        <end position="1102"/>
    </location>
</feature>
<dbReference type="Gene3D" id="1.10.8.1220">
    <property type="match status" value="1"/>
</dbReference>
<evidence type="ECO:0000256" key="2">
    <source>
        <dbReference type="ARBA" id="ARBA00022197"/>
    </source>
</evidence>
<dbReference type="InterPro" id="IPR035706">
    <property type="entry name" value="AAA_9"/>
</dbReference>
<dbReference type="Gene3D" id="1.10.472.130">
    <property type="match status" value="1"/>
</dbReference>
<dbReference type="Gene3D" id="1.20.920.30">
    <property type="match status" value="1"/>
</dbReference>
<dbReference type="InterPro" id="IPR027417">
    <property type="entry name" value="P-loop_NTPase"/>
</dbReference>
<dbReference type="GO" id="GO:0007018">
    <property type="term" value="P:microtubule-based movement"/>
    <property type="evidence" value="ECO:0007669"/>
    <property type="project" value="InterPro"/>
</dbReference>
<dbReference type="Pfam" id="PF07728">
    <property type="entry name" value="AAA_5"/>
    <property type="match status" value="1"/>
</dbReference>
<evidence type="ECO:0000256" key="1">
    <source>
        <dbReference type="ARBA" id="ARBA00011655"/>
    </source>
</evidence>
<feature type="domain" description="AAA+ ATPase" evidence="5">
    <location>
        <begin position="40"/>
        <end position="207"/>
    </location>
</feature>
<dbReference type="GO" id="GO:0005524">
    <property type="term" value="F:ATP binding"/>
    <property type="evidence" value="ECO:0007669"/>
    <property type="project" value="InterPro"/>
</dbReference>
<reference evidence="6 7" key="1">
    <citation type="submission" date="2018-06" db="EMBL/GenBank/DDBJ databases">
        <title>Comparative genomics reveals the genomic features of Rhizophagus irregularis, R. cerebriforme, R. diaphanum and Gigaspora rosea, and their symbiotic lifestyle signature.</title>
        <authorList>
            <person name="Morin E."/>
            <person name="San Clemente H."/>
            <person name="Chen E.C.H."/>
            <person name="De La Providencia I."/>
            <person name="Hainaut M."/>
            <person name="Kuo A."/>
            <person name="Kohler A."/>
            <person name="Murat C."/>
            <person name="Tang N."/>
            <person name="Roy S."/>
            <person name="Loubradou J."/>
            <person name="Henrissat B."/>
            <person name="Grigoriev I.V."/>
            <person name="Corradi N."/>
            <person name="Roux C."/>
            <person name="Martin F.M."/>
        </authorList>
    </citation>
    <scope>NUCLEOTIDE SEQUENCE [LARGE SCALE GENOMIC DNA]</scope>
    <source>
        <strain evidence="6 7">DAOM 194757</strain>
    </source>
</reference>
<dbReference type="PANTHER" id="PTHR45703">
    <property type="entry name" value="DYNEIN HEAVY CHAIN"/>
    <property type="match status" value="1"/>
</dbReference>
<dbReference type="GO" id="GO:0051959">
    <property type="term" value="F:dynein light intermediate chain binding"/>
    <property type="evidence" value="ECO:0007669"/>
    <property type="project" value="InterPro"/>
</dbReference>
<dbReference type="InterPro" id="IPR054354">
    <property type="entry name" value="DYNC2H1-like_lid"/>
</dbReference>
<dbReference type="Pfam" id="PF22597">
    <property type="entry name" value="DYN_lid"/>
    <property type="match status" value="1"/>
</dbReference>
<evidence type="ECO:0000256" key="3">
    <source>
        <dbReference type="ARBA" id="ARBA00033439"/>
    </source>
</evidence>
<dbReference type="Gene3D" id="6.10.140.1060">
    <property type="match status" value="1"/>
</dbReference>
<dbReference type="Pfam" id="PF12781">
    <property type="entry name" value="AAA_9"/>
    <property type="match status" value="2"/>
</dbReference>
<dbReference type="Gene3D" id="1.20.920.20">
    <property type="match status" value="2"/>
</dbReference>
<dbReference type="GO" id="GO:0016887">
    <property type="term" value="F:ATP hydrolysis activity"/>
    <property type="evidence" value="ECO:0007669"/>
    <property type="project" value="InterPro"/>
</dbReference>
<dbReference type="Pfam" id="PF12777">
    <property type="entry name" value="MT"/>
    <property type="match status" value="2"/>
</dbReference>
<feature type="coiled-coil region" evidence="4">
    <location>
        <begin position="1253"/>
        <end position="1294"/>
    </location>
</feature>
<gene>
    <name evidence="6" type="ORF">C2G38_2192334</name>
</gene>
<dbReference type="SMART" id="SM00382">
    <property type="entry name" value="AAA"/>
    <property type="match status" value="3"/>
</dbReference>
<feature type="coiled-coil region" evidence="4">
    <location>
        <begin position="1131"/>
        <end position="1158"/>
    </location>
</feature>
<dbReference type="InterPro" id="IPR003593">
    <property type="entry name" value="AAA+_ATPase"/>
</dbReference>
<dbReference type="InterPro" id="IPR024317">
    <property type="entry name" value="Dynein_heavy_chain_D4_dom"/>
</dbReference>
<comment type="caution">
    <text evidence="6">The sequence shown here is derived from an EMBL/GenBank/DDBJ whole genome shotgun (WGS) entry which is preliminary data.</text>
</comment>
<feature type="domain" description="AAA+ ATPase" evidence="5">
    <location>
        <begin position="391"/>
        <end position="541"/>
    </location>
</feature>
<dbReference type="Pfam" id="PF12775">
    <property type="entry name" value="AAA_7"/>
    <property type="match status" value="1"/>
</dbReference>